<gene>
    <name evidence="2" type="ORF">AVDCRST_MAG05-4503</name>
</gene>
<organism evidence="2">
    <name type="scientific">uncultured Rubrobacteraceae bacterium</name>
    <dbReference type="NCBI Taxonomy" id="349277"/>
    <lineage>
        <taxon>Bacteria</taxon>
        <taxon>Bacillati</taxon>
        <taxon>Actinomycetota</taxon>
        <taxon>Rubrobacteria</taxon>
        <taxon>Rubrobacterales</taxon>
        <taxon>Rubrobacteraceae</taxon>
        <taxon>environmental samples</taxon>
    </lineage>
</organism>
<dbReference type="Gene3D" id="3.30.70.100">
    <property type="match status" value="1"/>
</dbReference>
<dbReference type="SUPFAM" id="SSF54909">
    <property type="entry name" value="Dimeric alpha+beta barrel"/>
    <property type="match status" value="1"/>
</dbReference>
<name>A0A6J4TUI4_9ACTN</name>
<protein>
    <recommendedName>
        <fullName evidence="1">ABM domain-containing protein</fullName>
    </recommendedName>
</protein>
<feature type="domain" description="ABM" evidence="1">
    <location>
        <begin position="2"/>
        <end position="95"/>
    </location>
</feature>
<dbReference type="InterPro" id="IPR011008">
    <property type="entry name" value="Dimeric_a/b-barrel"/>
</dbReference>
<accession>A0A6J4TUI4</accession>
<sequence length="101" mass="11918">MIARIWHGEVAPERADEYLDYLNRTGVPDYRATEGNRGVYVLRRVERDRAHFLTVSFWESMQKIEGFAGTDPEKARYYPEDERFLLHFEPAVGHYEVVVEP</sequence>
<evidence type="ECO:0000313" key="2">
    <source>
        <dbReference type="EMBL" id="CAA9531924.1"/>
    </source>
</evidence>
<reference evidence="2" key="1">
    <citation type="submission" date="2020-02" db="EMBL/GenBank/DDBJ databases">
        <authorList>
            <person name="Meier V. D."/>
        </authorList>
    </citation>
    <scope>NUCLEOTIDE SEQUENCE</scope>
    <source>
        <strain evidence="2">AVDCRST_MAG05</strain>
    </source>
</reference>
<proteinExistence type="predicted"/>
<dbReference type="PROSITE" id="PS51725">
    <property type="entry name" value="ABM"/>
    <property type="match status" value="1"/>
</dbReference>
<dbReference type="AlphaFoldDB" id="A0A6J4TUI4"/>
<dbReference type="InterPro" id="IPR007138">
    <property type="entry name" value="ABM_dom"/>
</dbReference>
<dbReference type="EMBL" id="CADCVM010000488">
    <property type="protein sequence ID" value="CAA9531924.1"/>
    <property type="molecule type" value="Genomic_DNA"/>
</dbReference>
<dbReference type="Pfam" id="PF03992">
    <property type="entry name" value="ABM"/>
    <property type="match status" value="1"/>
</dbReference>
<evidence type="ECO:0000259" key="1">
    <source>
        <dbReference type="PROSITE" id="PS51725"/>
    </source>
</evidence>